<proteinExistence type="predicted"/>
<organism evidence="2 3">
    <name type="scientific">Eumeta variegata</name>
    <name type="common">Bagworm moth</name>
    <name type="synonym">Eumeta japonica</name>
    <dbReference type="NCBI Taxonomy" id="151549"/>
    <lineage>
        <taxon>Eukaryota</taxon>
        <taxon>Metazoa</taxon>
        <taxon>Ecdysozoa</taxon>
        <taxon>Arthropoda</taxon>
        <taxon>Hexapoda</taxon>
        <taxon>Insecta</taxon>
        <taxon>Pterygota</taxon>
        <taxon>Neoptera</taxon>
        <taxon>Endopterygota</taxon>
        <taxon>Lepidoptera</taxon>
        <taxon>Glossata</taxon>
        <taxon>Ditrysia</taxon>
        <taxon>Tineoidea</taxon>
        <taxon>Psychidae</taxon>
        <taxon>Oiketicinae</taxon>
        <taxon>Eumeta</taxon>
    </lineage>
</organism>
<evidence type="ECO:0000313" key="2">
    <source>
        <dbReference type="EMBL" id="GBP18516.1"/>
    </source>
</evidence>
<reference evidence="2 3" key="1">
    <citation type="journal article" date="2019" name="Commun. Biol.">
        <title>The bagworm genome reveals a unique fibroin gene that provides high tensile strength.</title>
        <authorList>
            <person name="Kono N."/>
            <person name="Nakamura H."/>
            <person name="Ohtoshi R."/>
            <person name="Tomita M."/>
            <person name="Numata K."/>
            <person name="Arakawa K."/>
        </authorList>
    </citation>
    <scope>NUCLEOTIDE SEQUENCE [LARGE SCALE GENOMIC DNA]</scope>
</reference>
<protein>
    <submittedName>
        <fullName evidence="2">Uncharacterized protein</fullName>
    </submittedName>
</protein>
<comment type="caution">
    <text evidence="2">The sequence shown here is derived from an EMBL/GenBank/DDBJ whole genome shotgun (WGS) entry which is preliminary data.</text>
</comment>
<name>A0A4C1TY34_EUMVA</name>
<dbReference type="EMBL" id="BGZK01000098">
    <property type="protein sequence ID" value="GBP18516.1"/>
    <property type="molecule type" value="Genomic_DNA"/>
</dbReference>
<gene>
    <name evidence="2" type="ORF">EVAR_12977_1</name>
</gene>
<sequence>MKDDLNIKRRDLCDSGMWAMKVRDLMIIIRIQVSISVKLAPPSHSDYVQRRPTSPGSASRDDGSVVIAVCVSRLTAGRPPPAARAARAPTDQLA</sequence>
<accession>A0A4C1TY34</accession>
<evidence type="ECO:0000313" key="3">
    <source>
        <dbReference type="Proteomes" id="UP000299102"/>
    </source>
</evidence>
<dbReference type="Proteomes" id="UP000299102">
    <property type="component" value="Unassembled WGS sequence"/>
</dbReference>
<dbReference type="AlphaFoldDB" id="A0A4C1TY34"/>
<keyword evidence="3" id="KW-1185">Reference proteome</keyword>
<feature type="region of interest" description="Disordered" evidence="1">
    <location>
        <begin position="42"/>
        <end position="61"/>
    </location>
</feature>
<evidence type="ECO:0000256" key="1">
    <source>
        <dbReference type="SAM" id="MobiDB-lite"/>
    </source>
</evidence>